<keyword evidence="1" id="KW-0812">Transmembrane</keyword>
<evidence type="ECO:0000313" key="3">
    <source>
        <dbReference type="Proteomes" id="UP001473302"/>
    </source>
</evidence>
<comment type="caution">
    <text evidence="2">The sequence shown here is derived from an EMBL/GenBank/DDBJ whole genome shotgun (WGS) entry which is preliminary data.</text>
</comment>
<keyword evidence="3" id="KW-1185">Reference proteome</keyword>
<accession>A0ABP9YIP1</accession>
<evidence type="ECO:0000313" key="2">
    <source>
        <dbReference type="EMBL" id="GAA5806715.1"/>
    </source>
</evidence>
<evidence type="ECO:0000256" key="1">
    <source>
        <dbReference type="SAM" id="Phobius"/>
    </source>
</evidence>
<dbReference type="Proteomes" id="UP001473302">
    <property type="component" value="Unassembled WGS sequence"/>
</dbReference>
<keyword evidence="1" id="KW-0472">Membrane</keyword>
<keyword evidence="1" id="KW-1133">Transmembrane helix</keyword>
<proteinExistence type="predicted"/>
<protein>
    <submittedName>
        <fullName evidence="2">Uncharacterized protein</fullName>
    </submittedName>
</protein>
<dbReference type="EMBL" id="BAABUK010000002">
    <property type="protein sequence ID" value="GAA5806715.1"/>
    <property type="molecule type" value="Genomic_DNA"/>
</dbReference>
<gene>
    <name evidence="2" type="ORF">MFLAVUS_000063</name>
</gene>
<organism evidence="2 3">
    <name type="scientific">Mucor flavus</name>
    <dbReference type="NCBI Taxonomy" id="439312"/>
    <lineage>
        <taxon>Eukaryota</taxon>
        <taxon>Fungi</taxon>
        <taxon>Fungi incertae sedis</taxon>
        <taxon>Mucoromycota</taxon>
        <taxon>Mucoromycotina</taxon>
        <taxon>Mucoromycetes</taxon>
        <taxon>Mucorales</taxon>
        <taxon>Mucorineae</taxon>
        <taxon>Mucoraceae</taxon>
        <taxon>Mucor</taxon>
    </lineage>
</organism>
<sequence>MRLQPREQLTHSLNPYIHKCCGCIHLRTGATLSCLMWANSPNGIRAASHVLNTVIMILSVDTIVNTILFIVRRDEYMQWCINSTSGNLDNVLFQEQLAPLLVNGTQKFSSSMNDFYNCRRTWEGELKFSVLSTIVMVTIYIYWAISIFSYTVKIRMRVKNQLMKNMQIGMMANRIMP</sequence>
<reference evidence="2 3" key="1">
    <citation type="submission" date="2024-04" db="EMBL/GenBank/DDBJ databases">
        <title>genome sequences of Mucor flavus KT1a and Helicostylum pulchrum KT1b strains isolated from the surface of a dry-aged beef.</title>
        <authorList>
            <person name="Toyotome T."/>
            <person name="Hosono M."/>
            <person name="Torimaru M."/>
            <person name="Fukuda K."/>
            <person name="Mikami N."/>
        </authorList>
    </citation>
    <scope>NUCLEOTIDE SEQUENCE [LARGE SCALE GENOMIC DNA]</scope>
    <source>
        <strain evidence="2 3">KT1a</strain>
    </source>
</reference>
<name>A0ABP9YIP1_9FUNG</name>
<feature type="transmembrane region" description="Helical" evidence="1">
    <location>
        <begin position="50"/>
        <end position="71"/>
    </location>
</feature>
<feature type="transmembrane region" description="Helical" evidence="1">
    <location>
        <begin position="130"/>
        <end position="152"/>
    </location>
</feature>